<dbReference type="PROSITE" id="PS51819">
    <property type="entry name" value="VOC"/>
    <property type="match status" value="1"/>
</dbReference>
<organism evidence="2 3">
    <name type="scientific">Rhizoclosmatium globosum</name>
    <dbReference type="NCBI Taxonomy" id="329046"/>
    <lineage>
        <taxon>Eukaryota</taxon>
        <taxon>Fungi</taxon>
        <taxon>Fungi incertae sedis</taxon>
        <taxon>Chytridiomycota</taxon>
        <taxon>Chytridiomycota incertae sedis</taxon>
        <taxon>Chytridiomycetes</taxon>
        <taxon>Chytridiales</taxon>
        <taxon>Chytriomycetaceae</taxon>
        <taxon>Rhizoclosmatium</taxon>
    </lineage>
</organism>
<dbReference type="AlphaFoldDB" id="A0A1Y2CZI8"/>
<dbReference type="Gene3D" id="3.10.180.10">
    <property type="entry name" value="2,3-Dihydroxybiphenyl 1,2-Dioxygenase, domain 1"/>
    <property type="match status" value="1"/>
</dbReference>
<evidence type="ECO:0000313" key="3">
    <source>
        <dbReference type="Proteomes" id="UP000193642"/>
    </source>
</evidence>
<keyword evidence="3" id="KW-1185">Reference proteome</keyword>
<reference evidence="2 3" key="1">
    <citation type="submission" date="2016-07" db="EMBL/GenBank/DDBJ databases">
        <title>Pervasive Adenine N6-methylation of Active Genes in Fungi.</title>
        <authorList>
            <consortium name="DOE Joint Genome Institute"/>
            <person name="Mondo S.J."/>
            <person name="Dannebaum R.O."/>
            <person name="Kuo R.C."/>
            <person name="Labutti K."/>
            <person name="Haridas S."/>
            <person name="Kuo A."/>
            <person name="Salamov A."/>
            <person name="Ahrendt S.R."/>
            <person name="Lipzen A."/>
            <person name="Sullivan W."/>
            <person name="Andreopoulos W.B."/>
            <person name="Clum A."/>
            <person name="Lindquist E."/>
            <person name="Daum C."/>
            <person name="Ramamoorthy G.K."/>
            <person name="Gryganskyi A."/>
            <person name="Culley D."/>
            <person name="Magnuson J.K."/>
            <person name="James T.Y."/>
            <person name="O'Malley M.A."/>
            <person name="Stajich J.E."/>
            <person name="Spatafora J.W."/>
            <person name="Visel A."/>
            <person name="Grigoriev I.V."/>
        </authorList>
    </citation>
    <scope>NUCLEOTIDE SEQUENCE [LARGE SCALE GENOMIC DNA]</scope>
    <source>
        <strain evidence="2 3">JEL800</strain>
    </source>
</reference>
<dbReference type="OrthoDB" id="10261104at2759"/>
<dbReference type="InterPro" id="IPR037523">
    <property type="entry name" value="VOC_core"/>
</dbReference>
<feature type="domain" description="VOC" evidence="1">
    <location>
        <begin position="4"/>
        <end position="136"/>
    </location>
</feature>
<evidence type="ECO:0000313" key="2">
    <source>
        <dbReference type="EMBL" id="ORY52284.1"/>
    </source>
</evidence>
<dbReference type="InterPro" id="IPR029068">
    <property type="entry name" value="Glyas_Bleomycin-R_OHBP_Dase"/>
</dbReference>
<gene>
    <name evidence="2" type="ORF">BCR33DRAFT_845485</name>
</gene>
<accession>A0A1Y2CZI8</accession>
<dbReference type="SUPFAM" id="SSF54593">
    <property type="entry name" value="Glyoxalase/Bleomycin resistance protein/Dihydroxybiphenyl dioxygenase"/>
    <property type="match status" value="1"/>
</dbReference>
<dbReference type="Proteomes" id="UP000193642">
    <property type="component" value="Unassembled WGS sequence"/>
</dbReference>
<dbReference type="PANTHER" id="PTHR36437:SF2">
    <property type="entry name" value="GLYOXALASE_BLEOMYCIN RESISTANCE PROTEIN_DIOXYGENASE"/>
    <property type="match status" value="1"/>
</dbReference>
<protein>
    <submittedName>
        <fullName evidence="2">Glyoxalase family protein</fullName>
    </submittedName>
</protein>
<proteinExistence type="predicted"/>
<comment type="caution">
    <text evidence="2">The sequence shown here is derived from an EMBL/GenBank/DDBJ whole genome shotgun (WGS) entry which is preliminary data.</text>
</comment>
<name>A0A1Y2CZI8_9FUNG</name>
<dbReference type="Pfam" id="PF00903">
    <property type="entry name" value="Glyoxalase"/>
    <property type="match status" value="1"/>
</dbReference>
<dbReference type="EMBL" id="MCGO01000003">
    <property type="protein sequence ID" value="ORY52284.1"/>
    <property type="molecule type" value="Genomic_DNA"/>
</dbReference>
<evidence type="ECO:0000259" key="1">
    <source>
        <dbReference type="PROSITE" id="PS51819"/>
    </source>
</evidence>
<dbReference type="InterPro" id="IPR004360">
    <property type="entry name" value="Glyas_Fos-R_dOase_dom"/>
</dbReference>
<dbReference type="PANTHER" id="PTHR36437">
    <property type="entry name" value="GLYOXALASE/BLEOMYCIN RESISTANCE PROTEIN/DIOXYGENASE"/>
    <property type="match status" value="1"/>
</dbReference>
<sequence>MSAALGLVSLIVQDYDEAIDFYTKKVGFHLKQDETLSPTKRWVVINPSATSPSGGLLFAKADGPQQLNMVGNQGGGRVWLFLYAEDFWKTYNSMKANGVVFTEEPRNEVYGWVVVGKTCTETVGTCSKRSYLDENK</sequence>